<proteinExistence type="predicted"/>
<reference evidence="1" key="1">
    <citation type="journal article" date="2020" name="bioRxiv">
        <title>Hybrid origin of Populus tomentosa Carr. identified through genome sequencing and phylogenomic analysis.</title>
        <authorList>
            <person name="An X."/>
            <person name="Gao K."/>
            <person name="Chen Z."/>
            <person name="Li J."/>
            <person name="Yang X."/>
            <person name="Yang X."/>
            <person name="Zhou J."/>
            <person name="Guo T."/>
            <person name="Zhao T."/>
            <person name="Huang S."/>
            <person name="Miao D."/>
            <person name="Khan W.U."/>
            <person name="Rao P."/>
            <person name="Ye M."/>
            <person name="Lei B."/>
            <person name="Liao W."/>
            <person name="Wang J."/>
            <person name="Ji L."/>
            <person name="Li Y."/>
            <person name="Guo B."/>
            <person name="Mustafa N.S."/>
            <person name="Li S."/>
            <person name="Yun Q."/>
            <person name="Keller S.R."/>
            <person name="Mao J."/>
            <person name="Zhang R."/>
            <person name="Strauss S.H."/>
        </authorList>
    </citation>
    <scope>NUCLEOTIDE SEQUENCE</scope>
    <source>
        <strain evidence="1">GM15</strain>
        <tissue evidence="1">Leaf</tissue>
    </source>
</reference>
<dbReference type="OrthoDB" id="1739223at2759"/>
<sequence length="115" mass="13215">MQFSCIYGKTSRRFDVLQCQVADVWSCGVTLYVILVGSYPVEGPDEPKDFGKTIQSPNGSLHSQMITIPDIRNHEWFLKNLPTDLKDEKTMGSHFEESDQPMILIDACWTIWTWT</sequence>
<accession>A0A8X8CUJ4</accession>
<dbReference type="EMBL" id="JAAWWB010000014">
    <property type="protein sequence ID" value="KAG6766940.1"/>
    <property type="molecule type" value="Genomic_DNA"/>
</dbReference>
<evidence type="ECO:0008006" key="3">
    <source>
        <dbReference type="Google" id="ProtNLM"/>
    </source>
</evidence>
<keyword evidence="2" id="KW-1185">Reference proteome</keyword>
<organism evidence="1 2">
    <name type="scientific">Populus tomentosa</name>
    <name type="common">Chinese white poplar</name>
    <dbReference type="NCBI Taxonomy" id="118781"/>
    <lineage>
        <taxon>Eukaryota</taxon>
        <taxon>Viridiplantae</taxon>
        <taxon>Streptophyta</taxon>
        <taxon>Embryophyta</taxon>
        <taxon>Tracheophyta</taxon>
        <taxon>Spermatophyta</taxon>
        <taxon>Magnoliopsida</taxon>
        <taxon>eudicotyledons</taxon>
        <taxon>Gunneridae</taxon>
        <taxon>Pentapetalae</taxon>
        <taxon>rosids</taxon>
        <taxon>fabids</taxon>
        <taxon>Malpighiales</taxon>
        <taxon>Salicaceae</taxon>
        <taxon>Saliceae</taxon>
        <taxon>Populus</taxon>
    </lineage>
</organism>
<protein>
    <recommendedName>
        <fullName evidence="3">Protein kinase domain-containing protein</fullName>
    </recommendedName>
</protein>
<gene>
    <name evidence="1" type="ORF">POTOM_028118</name>
</gene>
<evidence type="ECO:0000313" key="2">
    <source>
        <dbReference type="Proteomes" id="UP000886885"/>
    </source>
</evidence>
<dbReference type="AlphaFoldDB" id="A0A8X8CUJ4"/>
<comment type="caution">
    <text evidence="1">The sequence shown here is derived from an EMBL/GenBank/DDBJ whole genome shotgun (WGS) entry which is preliminary data.</text>
</comment>
<dbReference type="Proteomes" id="UP000886885">
    <property type="component" value="Chromosome 7D"/>
</dbReference>
<evidence type="ECO:0000313" key="1">
    <source>
        <dbReference type="EMBL" id="KAG6766940.1"/>
    </source>
</evidence>
<name>A0A8X8CUJ4_POPTO</name>